<dbReference type="EC" id="6.1.1.4" evidence="9"/>
<comment type="caution">
    <text evidence="9">Lacks conserved residue(s) required for the propagation of feature annotation.</text>
</comment>
<dbReference type="Gene3D" id="3.40.50.620">
    <property type="entry name" value="HUPs"/>
    <property type="match status" value="2"/>
</dbReference>
<keyword evidence="6 9" id="KW-0648">Protein biosynthesis</keyword>
<feature type="domain" description="Methionyl/Leucyl tRNA synthetase" evidence="13">
    <location>
        <begin position="41"/>
        <end position="180"/>
    </location>
</feature>
<dbReference type="InterPro" id="IPR025709">
    <property type="entry name" value="Leu_tRNA-synth_edit"/>
</dbReference>
<evidence type="ECO:0000259" key="14">
    <source>
        <dbReference type="Pfam" id="PF13603"/>
    </source>
</evidence>
<evidence type="ECO:0000256" key="9">
    <source>
        <dbReference type="HAMAP-Rule" id="MF_00049"/>
    </source>
</evidence>
<keyword evidence="5 9" id="KW-0067">ATP-binding</keyword>
<dbReference type="Pfam" id="PF09334">
    <property type="entry name" value="tRNA-synt_1g"/>
    <property type="match status" value="1"/>
</dbReference>
<dbReference type="SUPFAM" id="SSF52374">
    <property type="entry name" value="Nucleotidylyl transferase"/>
    <property type="match status" value="1"/>
</dbReference>
<dbReference type="AlphaFoldDB" id="A0A9D1NHL5"/>
<dbReference type="PANTHER" id="PTHR43740:SF2">
    <property type="entry name" value="LEUCINE--TRNA LIGASE, MITOCHONDRIAL"/>
    <property type="match status" value="1"/>
</dbReference>
<evidence type="ECO:0000259" key="13">
    <source>
        <dbReference type="Pfam" id="PF09334"/>
    </source>
</evidence>
<evidence type="ECO:0000313" key="15">
    <source>
        <dbReference type="EMBL" id="HIV03343.1"/>
    </source>
</evidence>
<dbReference type="HAMAP" id="MF_00049_B">
    <property type="entry name" value="Leu_tRNA_synth_B"/>
    <property type="match status" value="1"/>
</dbReference>
<feature type="domain" description="Leucyl-tRNA synthetase editing" evidence="14">
    <location>
        <begin position="219"/>
        <end position="398"/>
    </location>
</feature>
<protein>
    <recommendedName>
        <fullName evidence="9">Leucine--tRNA ligase</fullName>
        <ecNumber evidence="9">6.1.1.4</ecNumber>
    </recommendedName>
    <alternativeName>
        <fullName evidence="9">Leucyl-tRNA synthetase</fullName>
        <shortName evidence="9">LeuRS</shortName>
    </alternativeName>
</protein>
<accession>A0A9D1NHL5</accession>
<dbReference type="GO" id="GO:0006429">
    <property type="term" value="P:leucyl-tRNA aminoacylation"/>
    <property type="evidence" value="ECO:0007669"/>
    <property type="project" value="UniProtKB-UniRule"/>
</dbReference>
<dbReference type="Pfam" id="PF08264">
    <property type="entry name" value="Anticodon_1"/>
    <property type="match status" value="1"/>
</dbReference>
<evidence type="ECO:0000256" key="6">
    <source>
        <dbReference type="ARBA" id="ARBA00022917"/>
    </source>
</evidence>
<dbReference type="NCBIfam" id="TIGR00396">
    <property type="entry name" value="leuS_bact"/>
    <property type="match status" value="1"/>
</dbReference>
<organism evidence="15 16">
    <name type="scientific">Candidatus Aphodoplasma excrementigallinarum</name>
    <dbReference type="NCBI Taxonomy" id="2840673"/>
    <lineage>
        <taxon>Bacteria</taxon>
        <taxon>Bacillati</taxon>
        <taxon>Bacillota</taxon>
        <taxon>Clostridia</taxon>
        <taxon>Eubacteriales</taxon>
        <taxon>Candidatus Aphodoplasma</taxon>
    </lineage>
</organism>
<reference evidence="15" key="2">
    <citation type="journal article" date="2021" name="PeerJ">
        <title>Extensive microbial diversity within the chicken gut microbiome revealed by metagenomics and culture.</title>
        <authorList>
            <person name="Gilroy R."/>
            <person name="Ravi A."/>
            <person name="Getino M."/>
            <person name="Pursley I."/>
            <person name="Horton D.L."/>
            <person name="Alikhan N.F."/>
            <person name="Baker D."/>
            <person name="Gharbi K."/>
            <person name="Hall N."/>
            <person name="Watson M."/>
            <person name="Adriaenssens E.M."/>
            <person name="Foster-Nyarko E."/>
            <person name="Jarju S."/>
            <person name="Secka A."/>
            <person name="Antonio M."/>
            <person name="Oren A."/>
            <person name="Chaudhuri R.R."/>
            <person name="La Ragione R."/>
            <person name="Hildebrand F."/>
            <person name="Pallen M.J."/>
        </authorList>
    </citation>
    <scope>NUCLEOTIDE SEQUENCE</scope>
    <source>
        <strain evidence="15">4920</strain>
    </source>
</reference>
<dbReference type="Pfam" id="PF13603">
    <property type="entry name" value="tRNA-synt_1_2"/>
    <property type="match status" value="1"/>
</dbReference>
<reference evidence="15" key="1">
    <citation type="submission" date="2020-10" db="EMBL/GenBank/DDBJ databases">
        <authorList>
            <person name="Gilroy R."/>
        </authorList>
    </citation>
    <scope>NUCLEOTIDE SEQUENCE</scope>
    <source>
        <strain evidence="15">4920</strain>
    </source>
</reference>
<evidence type="ECO:0000256" key="8">
    <source>
        <dbReference type="ARBA" id="ARBA00047469"/>
    </source>
</evidence>
<dbReference type="GO" id="GO:0005829">
    <property type="term" value="C:cytosol"/>
    <property type="evidence" value="ECO:0007669"/>
    <property type="project" value="TreeGrafter"/>
</dbReference>
<dbReference type="GO" id="GO:0002161">
    <property type="term" value="F:aminoacyl-tRNA deacylase activity"/>
    <property type="evidence" value="ECO:0007669"/>
    <property type="project" value="InterPro"/>
</dbReference>
<feature type="binding site" evidence="9">
    <location>
        <position position="577"/>
    </location>
    <ligand>
        <name>ATP</name>
        <dbReference type="ChEBI" id="CHEBI:30616"/>
    </ligand>
</feature>
<dbReference type="PRINTS" id="PR00985">
    <property type="entry name" value="TRNASYNTHLEU"/>
</dbReference>
<comment type="catalytic activity">
    <reaction evidence="8 9">
        <text>tRNA(Leu) + L-leucine + ATP = L-leucyl-tRNA(Leu) + AMP + diphosphate</text>
        <dbReference type="Rhea" id="RHEA:11688"/>
        <dbReference type="Rhea" id="RHEA-COMP:9613"/>
        <dbReference type="Rhea" id="RHEA-COMP:9622"/>
        <dbReference type="ChEBI" id="CHEBI:30616"/>
        <dbReference type="ChEBI" id="CHEBI:33019"/>
        <dbReference type="ChEBI" id="CHEBI:57427"/>
        <dbReference type="ChEBI" id="CHEBI:78442"/>
        <dbReference type="ChEBI" id="CHEBI:78494"/>
        <dbReference type="ChEBI" id="CHEBI:456215"/>
        <dbReference type="EC" id="6.1.1.4"/>
    </reaction>
</comment>
<dbReference type="CDD" id="cd07958">
    <property type="entry name" value="Anticodon_Ia_Leu_BEm"/>
    <property type="match status" value="1"/>
</dbReference>
<evidence type="ECO:0000256" key="4">
    <source>
        <dbReference type="ARBA" id="ARBA00022741"/>
    </source>
</evidence>
<keyword evidence="2 9" id="KW-0963">Cytoplasm</keyword>
<dbReference type="FunFam" id="3.40.50.620:FF:000003">
    <property type="entry name" value="Leucine--tRNA ligase"/>
    <property type="match status" value="1"/>
</dbReference>
<evidence type="ECO:0000256" key="1">
    <source>
        <dbReference type="ARBA" id="ARBA00005594"/>
    </source>
</evidence>
<evidence type="ECO:0000256" key="5">
    <source>
        <dbReference type="ARBA" id="ARBA00022840"/>
    </source>
</evidence>
<evidence type="ECO:0000259" key="11">
    <source>
        <dbReference type="Pfam" id="PF00133"/>
    </source>
</evidence>
<comment type="caution">
    <text evidence="15">The sequence shown here is derived from an EMBL/GenBank/DDBJ whole genome shotgun (WGS) entry which is preliminary data.</text>
</comment>
<dbReference type="GO" id="GO:0004823">
    <property type="term" value="F:leucine-tRNA ligase activity"/>
    <property type="evidence" value="ECO:0007669"/>
    <property type="project" value="UniProtKB-UniRule"/>
</dbReference>
<evidence type="ECO:0000256" key="3">
    <source>
        <dbReference type="ARBA" id="ARBA00022598"/>
    </source>
</evidence>
<dbReference type="Gene3D" id="1.10.730.10">
    <property type="entry name" value="Isoleucyl-tRNA Synthetase, Domain 1"/>
    <property type="match status" value="2"/>
</dbReference>
<dbReference type="InterPro" id="IPR013155">
    <property type="entry name" value="M/V/L/I-tRNA-synth_anticd-bd"/>
</dbReference>
<dbReference type="GO" id="GO:0005524">
    <property type="term" value="F:ATP binding"/>
    <property type="evidence" value="ECO:0007669"/>
    <property type="project" value="UniProtKB-UniRule"/>
</dbReference>
<dbReference type="EMBL" id="DVOF01000211">
    <property type="protein sequence ID" value="HIV03343.1"/>
    <property type="molecule type" value="Genomic_DNA"/>
</dbReference>
<sequence>MEINYSEIEKKWQKKWEENGVNSFNPKNIDRKLYCMEMFSYPSGANLHLGHWFNFGLSDSWARFKKMQGYEVFHPMGFDAFGLPAENYAIKTNTHPRIRTYESIETMRRQLKEMGGMIDWDHEVVTCDPSYYKWTQWIFIQLYKKGLAYKKKAPVNWCNSCQTVLANEQAAGGVCERCGSPVIQKSMNQWFLKITDYAEELLEGLDKLDWPEATKIQQRNWIGRSEGAQVTFQVADSDKSFDIYTTRPDTLYGATYVVLAPEHDLVREITTEQQRGAVEAYIEAAAYATEIDRQSTEREKTGVFTGAYAVNPVNGKKIPIWISDYVLVSYGTGAIMAVPAHDTRDYAFAKKFGLDIIEVIEGGDISKEAYTGDGKLINSDVLNGLGSKEAMRKIIDILEEKGVGTRKVTYKLRDWLISRQRYWGAPIPMIYCDHCGIVPEKEEYLPVLLPDNVEFHPNGQSPLALSEEFKTCTCPVCGGKATREVDTMDTFMCSSWYELRYLDPKNDKEPFSREMVNKMLPVDKYVGGKEHICLHLIYSRFITKALRDCGFFDIDEPFQSLVHQGTILGPDGYKMSKSRGNTVSPDKYISMYGSDVFRTYLMFGFNYTDGGPWSDDGVKAMSKFFKKFVNTFEKAINVKEYTDLMDAPEKELLYTLNHTIKFNTMNLQNFQFNTAVSRLMVLTDALNNYLQTGRNSSIIKEVTSSLVQLFAPAAPHLAEELWSMLGNTDSIFRSSWPVCDENALIVDTLEIPVQVNGKVRAVVKVAREAEKEEVIDTAAKAITKYTDGKTVTKTIYVPGKILNFIVK</sequence>
<dbReference type="InterPro" id="IPR002302">
    <property type="entry name" value="Leu-tRNA-ligase"/>
</dbReference>
<comment type="subcellular location">
    <subcellularLocation>
        <location evidence="9">Cytoplasm</location>
    </subcellularLocation>
</comment>
<feature type="domain" description="Methionyl/Valyl/Leucyl/Isoleucyl-tRNA synthetase anticodon-binding" evidence="12">
    <location>
        <begin position="650"/>
        <end position="774"/>
    </location>
</feature>
<dbReference type="FunFam" id="3.40.50.620:FF:000056">
    <property type="entry name" value="Leucine--tRNA ligase"/>
    <property type="match status" value="1"/>
</dbReference>
<keyword evidence="4 9" id="KW-0547">Nucleotide-binding</keyword>
<keyword evidence="7 9" id="KW-0030">Aminoacyl-tRNA synthetase</keyword>
<dbReference type="InterPro" id="IPR015413">
    <property type="entry name" value="Methionyl/Leucyl_tRNA_Synth"/>
</dbReference>
<name>A0A9D1NHL5_9FIRM</name>
<evidence type="ECO:0000256" key="7">
    <source>
        <dbReference type="ARBA" id="ARBA00023146"/>
    </source>
</evidence>
<feature type="domain" description="Aminoacyl-tRNA synthetase class Ia" evidence="11">
    <location>
        <begin position="411"/>
        <end position="602"/>
    </location>
</feature>
<dbReference type="InterPro" id="IPR002300">
    <property type="entry name" value="aa-tRNA-synth_Ia"/>
</dbReference>
<dbReference type="InterPro" id="IPR009080">
    <property type="entry name" value="tRNAsynth_Ia_anticodon-bd"/>
</dbReference>
<feature type="short sequence motif" description="'KMSKS' region" evidence="9">
    <location>
        <begin position="574"/>
        <end position="578"/>
    </location>
</feature>
<dbReference type="InterPro" id="IPR009008">
    <property type="entry name" value="Val/Leu/Ile-tRNA-synth_edit"/>
</dbReference>
<keyword evidence="3 9" id="KW-0436">Ligase</keyword>
<dbReference type="CDD" id="cd00812">
    <property type="entry name" value="LeuRS_core"/>
    <property type="match status" value="1"/>
</dbReference>
<dbReference type="Gene3D" id="3.10.20.590">
    <property type="match status" value="1"/>
</dbReference>
<dbReference type="SUPFAM" id="SSF47323">
    <property type="entry name" value="Anticodon-binding domain of a subclass of class I aminoacyl-tRNA synthetases"/>
    <property type="match status" value="1"/>
</dbReference>
<dbReference type="SUPFAM" id="SSF50677">
    <property type="entry name" value="ValRS/IleRS/LeuRS editing domain"/>
    <property type="match status" value="1"/>
</dbReference>
<dbReference type="PANTHER" id="PTHR43740">
    <property type="entry name" value="LEUCYL-TRNA SYNTHETASE"/>
    <property type="match status" value="1"/>
</dbReference>
<evidence type="ECO:0000259" key="12">
    <source>
        <dbReference type="Pfam" id="PF08264"/>
    </source>
</evidence>
<dbReference type="Proteomes" id="UP000886743">
    <property type="component" value="Unassembled WGS sequence"/>
</dbReference>
<comment type="similarity">
    <text evidence="1 9 10">Belongs to the class-I aminoacyl-tRNA synthetase family.</text>
</comment>
<evidence type="ECO:0000256" key="2">
    <source>
        <dbReference type="ARBA" id="ARBA00022490"/>
    </source>
</evidence>
<evidence type="ECO:0000256" key="10">
    <source>
        <dbReference type="RuleBase" id="RU363039"/>
    </source>
</evidence>
<proteinExistence type="inferred from homology"/>
<gene>
    <name evidence="9" type="primary">leuS</name>
    <name evidence="15" type="ORF">IAC74_07185</name>
</gene>
<dbReference type="Pfam" id="PF00133">
    <property type="entry name" value="tRNA-synt_1"/>
    <property type="match status" value="1"/>
</dbReference>
<dbReference type="FunFam" id="1.10.730.10:FF:000002">
    <property type="entry name" value="Leucine--tRNA ligase"/>
    <property type="match status" value="1"/>
</dbReference>
<evidence type="ECO:0000313" key="16">
    <source>
        <dbReference type="Proteomes" id="UP000886743"/>
    </source>
</evidence>
<dbReference type="InterPro" id="IPR014729">
    <property type="entry name" value="Rossmann-like_a/b/a_fold"/>
</dbReference>